<feature type="region of interest" description="Disordered" evidence="2">
    <location>
        <begin position="201"/>
        <end position="223"/>
    </location>
</feature>
<organism evidence="3 4">
    <name type="scientific">Euplotes crassus</name>
    <dbReference type="NCBI Taxonomy" id="5936"/>
    <lineage>
        <taxon>Eukaryota</taxon>
        <taxon>Sar</taxon>
        <taxon>Alveolata</taxon>
        <taxon>Ciliophora</taxon>
        <taxon>Intramacronucleata</taxon>
        <taxon>Spirotrichea</taxon>
        <taxon>Hypotrichia</taxon>
        <taxon>Euplotida</taxon>
        <taxon>Euplotidae</taxon>
        <taxon>Moneuplotes</taxon>
    </lineage>
</organism>
<feature type="region of interest" description="Disordered" evidence="2">
    <location>
        <begin position="1354"/>
        <end position="1405"/>
    </location>
</feature>
<evidence type="ECO:0000256" key="1">
    <source>
        <dbReference type="PROSITE-ProRule" id="PRU00235"/>
    </source>
</evidence>
<dbReference type="EMBL" id="CAMPGE010003182">
    <property type="protein sequence ID" value="CAI2362005.1"/>
    <property type="molecule type" value="Genomic_DNA"/>
</dbReference>
<name>A0AAD1U4B7_EUPCR</name>
<feature type="repeat" description="RCC1" evidence="1">
    <location>
        <begin position="565"/>
        <end position="638"/>
    </location>
</feature>
<evidence type="ECO:0000313" key="4">
    <source>
        <dbReference type="Proteomes" id="UP001295684"/>
    </source>
</evidence>
<proteinExistence type="predicted"/>
<dbReference type="Pfam" id="PF13540">
    <property type="entry name" value="RCC1_2"/>
    <property type="match status" value="3"/>
</dbReference>
<feature type="repeat" description="RCC1" evidence="1">
    <location>
        <begin position="639"/>
        <end position="715"/>
    </location>
</feature>
<feature type="repeat" description="RCC1" evidence="1">
    <location>
        <begin position="1242"/>
        <end position="1336"/>
    </location>
</feature>
<feature type="compositionally biased region" description="Basic and acidic residues" evidence="2">
    <location>
        <begin position="1390"/>
        <end position="1405"/>
    </location>
</feature>
<dbReference type="PANTHER" id="PTHR45982">
    <property type="entry name" value="REGULATOR OF CHROMOSOME CONDENSATION"/>
    <property type="match status" value="1"/>
</dbReference>
<dbReference type="SUPFAM" id="SSF50985">
    <property type="entry name" value="RCC1/BLIP-II"/>
    <property type="match status" value="2"/>
</dbReference>
<comment type="caution">
    <text evidence="3">The sequence shown here is derived from an EMBL/GenBank/DDBJ whole genome shotgun (WGS) entry which is preliminary data.</text>
</comment>
<feature type="region of interest" description="Disordered" evidence="2">
    <location>
        <begin position="1013"/>
        <end position="1119"/>
    </location>
</feature>
<feature type="compositionally biased region" description="Basic and acidic residues" evidence="2">
    <location>
        <begin position="1074"/>
        <end position="1088"/>
    </location>
</feature>
<feature type="compositionally biased region" description="Polar residues" evidence="2">
    <location>
        <begin position="201"/>
        <end position="213"/>
    </location>
</feature>
<evidence type="ECO:0008006" key="5">
    <source>
        <dbReference type="Google" id="ProtNLM"/>
    </source>
</evidence>
<dbReference type="PROSITE" id="PS50012">
    <property type="entry name" value="RCC1_3"/>
    <property type="match status" value="3"/>
</dbReference>
<feature type="compositionally biased region" description="Acidic residues" evidence="2">
    <location>
        <begin position="1089"/>
        <end position="1112"/>
    </location>
</feature>
<feature type="region of interest" description="Disordered" evidence="2">
    <location>
        <begin position="852"/>
        <end position="889"/>
    </location>
</feature>
<gene>
    <name evidence="3" type="ORF">ECRASSUSDP1_LOCUS3322</name>
</gene>
<sequence length="1449" mass="167646">MSECKEIFIKGIQKLSKSGAKELHKLVPKEFLSKSSSEVYQVIAKIHHDPVAMFNLDFDRLQSLVKDFKIKRFHTNLYDTLETIDSFYNPKIEESKVDSPIVTRNRISVLDFMILIILLNSWSLGEKIDLLLILYDMQAKDELNLSEMLIILKSVLRVTKCFDDIPNENLETYIESLCYEFIHITIDRLVKEQKRISEGNQSAESDSFTPSFHQNKRDQKISRNKKLSYTSIKRSSKGSVEGFSGIESIHDKKFRIFKWKMLQEYKMSLVYIKERLIESTEVLLFLNVFHPIQTCVFNWGFNGFQQLGEFESTSIHRIYSNSKMNYIYKGTKISSHSLAYGQSNQNHFDTLMNMSEEDVKIIDKEENENHVKSISDLTENDTIIKVKEPRSYDRAKTMNFQNQFRYLENKYPSPSSKNPHGTFGIPQNNPSYSETYSIKRVNRPSPIGSEEAFGNFYIKGDSHFIIYPPVDYFENQSPENVQQIERPRVNYQLLDKKLVSYTGRRYTNFYLCIDGEVFSSSKDNEIEETETKTESCVLKQFPTTDQKFITIKSGLRHGIALSSSNKVYTWGCNRLGQLGYDFQDLRDKIKIDNDQNTCTAFQYFTKPQPIPFFTNNLQKFMVKKISCGDNFSVAVTNSGKIFGWGDNTFSQLGIDNSKSGSLYQTEAQDAFFSYEPVEIKCLENSKHIFEGIVEEECKIDSVYCGSNYTYAVSKEYKIFFWGCSNYGLNLKPTCGIEKTPLHLHGLDAKKFSTMATYSNHVIALGHSIHLAFTHPSMGDTTFSFLGIPNDYGVMSIEFFRLEKEEVFVIDDYDLPYVLRKHKKMKGKMTSKYKKRLLIKLAKNDLDFINFDIDKDQEEEEESEEETSSEEDDDDEEEESESEDEEKIKKKTRIVKKKKSKEIGHDERKTKMEEIQAQKDRTATGVLSIFKLKMQESLKANKVSEDLELSLEELDKNRPVRTFREEAKQKADDEIRQVADNQANLFKLSLNKDKWYYKEMTEVDVIAEAHSVEEVSTVKNSLTSRVDNDINIPEDPKGILKGSNNKEKPIKVQNINFSDEGANQKKPKKIQFSNRGEDKAQPKEETKIDEMDDESYEGEESEKEENGESEPSDIEINYEPPKIPAKKKQKYFERFARKKNYENKVLLVNYQHEEDHEFFLKKLYYLYTLKPRMVIISYVDSLEYLKPYYLNKLAESNDVRVVLVKQSLKQDLIEAMTTMVGKKKLRRKILDGILLTTAIVPDSLLYSWGCASHGKLGIGDPLILESNSDFQVSCPQNMTVGFQRVIDNSQHKRSGKRDPNYLNYLYTYVPQIVMSNYGIHFKSLACGRNHSMALSAKGRVYLWGDNSYSQLSIYQNSTPHKNRENTTPPSLRIGQKNRNPNISPEGLSSRNKLDSQDTSHGSFSKESKKFQSNYISTPMLHPKFGQYSFIQSKEIFCSEYTSGLLCNIKL</sequence>
<dbReference type="PANTHER" id="PTHR45982:SF4">
    <property type="entry name" value="PHR DOMAIN-CONTAINING PROTEIN"/>
    <property type="match status" value="1"/>
</dbReference>
<evidence type="ECO:0000256" key="2">
    <source>
        <dbReference type="SAM" id="MobiDB-lite"/>
    </source>
</evidence>
<feature type="compositionally biased region" description="Polar residues" evidence="2">
    <location>
        <begin position="1354"/>
        <end position="1368"/>
    </location>
</feature>
<dbReference type="InterPro" id="IPR051553">
    <property type="entry name" value="Ran_GTPase-activating"/>
</dbReference>
<evidence type="ECO:0000313" key="3">
    <source>
        <dbReference type="EMBL" id="CAI2362005.1"/>
    </source>
</evidence>
<accession>A0AAD1U4B7</accession>
<keyword evidence="4" id="KW-1185">Reference proteome</keyword>
<feature type="compositionally biased region" description="Basic and acidic residues" evidence="2">
    <location>
        <begin position="1033"/>
        <end position="1049"/>
    </location>
</feature>
<feature type="compositionally biased region" description="Acidic residues" evidence="2">
    <location>
        <begin position="854"/>
        <end position="884"/>
    </location>
</feature>
<dbReference type="InterPro" id="IPR000408">
    <property type="entry name" value="Reg_chr_condens"/>
</dbReference>
<dbReference type="Gene3D" id="2.130.10.30">
    <property type="entry name" value="Regulator of chromosome condensation 1/beta-lactamase-inhibitor protein II"/>
    <property type="match status" value="2"/>
</dbReference>
<dbReference type="Proteomes" id="UP001295684">
    <property type="component" value="Unassembled WGS sequence"/>
</dbReference>
<dbReference type="InterPro" id="IPR009091">
    <property type="entry name" value="RCC1/BLIP-II"/>
</dbReference>
<feature type="compositionally biased region" description="Polar residues" evidence="2">
    <location>
        <begin position="1375"/>
        <end position="1389"/>
    </location>
</feature>
<dbReference type="PROSITE" id="PS00626">
    <property type="entry name" value="RCC1_2"/>
    <property type="match status" value="1"/>
</dbReference>
<protein>
    <recommendedName>
        <fullName evidence="5">Regulator of chromosome condensation domain-containing protein</fullName>
    </recommendedName>
</protein>
<reference evidence="3" key="1">
    <citation type="submission" date="2023-07" db="EMBL/GenBank/DDBJ databases">
        <authorList>
            <consortium name="AG Swart"/>
            <person name="Singh M."/>
            <person name="Singh A."/>
            <person name="Seah K."/>
            <person name="Emmerich C."/>
        </authorList>
    </citation>
    <scope>NUCLEOTIDE SEQUENCE</scope>
    <source>
        <strain evidence="3">DP1</strain>
    </source>
</reference>